<dbReference type="SMART" id="SM01012">
    <property type="entry name" value="ANTAR"/>
    <property type="match status" value="1"/>
</dbReference>
<reference evidence="6 7" key="1">
    <citation type="submission" date="2018-12" db="EMBL/GenBank/DDBJ databases">
        <authorList>
            <consortium name="Pathogen Informatics"/>
        </authorList>
    </citation>
    <scope>NUCLEOTIDE SEQUENCE [LARGE SCALE GENOMIC DNA]</scope>
    <source>
        <strain evidence="6 7">NCTC10437</strain>
    </source>
</reference>
<dbReference type="PIRSF" id="PIRSF036625">
    <property type="entry name" value="GAF_ANTAR"/>
    <property type="match status" value="1"/>
</dbReference>
<dbReference type="OrthoDB" id="4629915at2"/>
<feature type="domain" description="ANTAR" evidence="5">
    <location>
        <begin position="163"/>
        <end position="224"/>
    </location>
</feature>
<protein>
    <submittedName>
        <fullName evidence="6">F420-dependent glucose-6-phosphate dehydrogenase</fullName>
    </submittedName>
</protein>
<keyword evidence="7" id="KW-1185">Reference proteome</keyword>
<evidence type="ECO:0000259" key="5">
    <source>
        <dbReference type="PROSITE" id="PS50921"/>
    </source>
</evidence>
<sequence>MTQPVKVEDPIRSAMVELIKGDAKDTALERTLASITGSAVELIDGVDFADVLVMHGGEARSVAATAALIVELDAAQLSLAQGPCLEAAARGAMIRCTDMRDEHRWPAFAAVAAAAGVRGTLSYQLIPHHNQLGALNLFGREPRTVDRESEAMGALLATMATVAMMTAVSMEQFKTALAGRDLIGQAKGILMNHYTIDADRAFGMLRELSQTGNIPLRTIAQRIIDTF</sequence>
<dbReference type="EMBL" id="LR134356">
    <property type="protein sequence ID" value="VEG57278.1"/>
    <property type="molecule type" value="Genomic_DNA"/>
</dbReference>
<dbReference type="InterPro" id="IPR012074">
    <property type="entry name" value="GAF_ANTAR"/>
</dbReference>
<dbReference type="KEGG" id="mauu:NCTC10437_04286"/>
<dbReference type="GO" id="GO:0003723">
    <property type="term" value="F:RNA binding"/>
    <property type="evidence" value="ECO:0007669"/>
    <property type="project" value="InterPro"/>
</dbReference>
<dbReference type="InterPro" id="IPR005561">
    <property type="entry name" value="ANTAR"/>
</dbReference>
<dbReference type="InterPro" id="IPR003018">
    <property type="entry name" value="GAF"/>
</dbReference>
<dbReference type="Gene3D" id="3.30.450.40">
    <property type="match status" value="1"/>
</dbReference>
<dbReference type="InterPro" id="IPR011006">
    <property type="entry name" value="CheY-like_superfamily"/>
</dbReference>
<proteinExistence type="predicted"/>
<evidence type="ECO:0000313" key="6">
    <source>
        <dbReference type="EMBL" id="VEG57278.1"/>
    </source>
</evidence>
<keyword evidence="2" id="KW-0418">Kinase</keyword>
<dbReference type="SUPFAM" id="SSF52172">
    <property type="entry name" value="CheY-like"/>
    <property type="match status" value="1"/>
</dbReference>
<evidence type="ECO:0000256" key="3">
    <source>
        <dbReference type="ARBA" id="ARBA00023015"/>
    </source>
</evidence>
<organism evidence="6 7">
    <name type="scientific">Mycolicibacterium aurum</name>
    <name type="common">Mycobacterium aurum</name>
    <dbReference type="NCBI Taxonomy" id="1791"/>
    <lineage>
        <taxon>Bacteria</taxon>
        <taxon>Bacillati</taxon>
        <taxon>Actinomycetota</taxon>
        <taxon>Actinomycetes</taxon>
        <taxon>Mycobacteriales</taxon>
        <taxon>Mycobacteriaceae</taxon>
        <taxon>Mycolicibacterium</taxon>
    </lineage>
</organism>
<gene>
    <name evidence="6" type="ORF">NCTC10437_04286</name>
</gene>
<dbReference type="RefSeq" id="WP_126316642.1">
    <property type="nucleotide sequence ID" value="NZ_CVQQ01000011.1"/>
</dbReference>
<dbReference type="SUPFAM" id="SSF55781">
    <property type="entry name" value="GAF domain-like"/>
    <property type="match status" value="1"/>
</dbReference>
<keyword evidence="3" id="KW-0805">Transcription regulation</keyword>
<dbReference type="Proteomes" id="UP000279306">
    <property type="component" value="Chromosome"/>
</dbReference>
<evidence type="ECO:0000313" key="7">
    <source>
        <dbReference type="Proteomes" id="UP000279306"/>
    </source>
</evidence>
<dbReference type="Pfam" id="PF03861">
    <property type="entry name" value="ANTAR"/>
    <property type="match status" value="1"/>
</dbReference>
<dbReference type="InterPro" id="IPR036388">
    <property type="entry name" value="WH-like_DNA-bd_sf"/>
</dbReference>
<dbReference type="GO" id="GO:0016301">
    <property type="term" value="F:kinase activity"/>
    <property type="evidence" value="ECO:0007669"/>
    <property type="project" value="UniProtKB-KW"/>
</dbReference>
<dbReference type="STRING" id="1791.GCA_001049355_03611"/>
<name>A0A448IXV1_MYCAU</name>
<evidence type="ECO:0000256" key="2">
    <source>
        <dbReference type="ARBA" id="ARBA00022777"/>
    </source>
</evidence>
<keyword evidence="4" id="KW-0804">Transcription</keyword>
<accession>A0A448IXV1</accession>
<keyword evidence="1" id="KW-0808">Transferase</keyword>
<evidence type="ECO:0000256" key="1">
    <source>
        <dbReference type="ARBA" id="ARBA00022679"/>
    </source>
</evidence>
<dbReference type="Gene3D" id="1.10.10.10">
    <property type="entry name" value="Winged helix-like DNA-binding domain superfamily/Winged helix DNA-binding domain"/>
    <property type="match status" value="1"/>
</dbReference>
<dbReference type="InterPro" id="IPR029016">
    <property type="entry name" value="GAF-like_dom_sf"/>
</dbReference>
<dbReference type="AlphaFoldDB" id="A0A448IXV1"/>
<dbReference type="Pfam" id="PF13185">
    <property type="entry name" value="GAF_2"/>
    <property type="match status" value="1"/>
</dbReference>
<dbReference type="PROSITE" id="PS50921">
    <property type="entry name" value="ANTAR"/>
    <property type="match status" value="1"/>
</dbReference>
<evidence type="ECO:0000256" key="4">
    <source>
        <dbReference type="ARBA" id="ARBA00023163"/>
    </source>
</evidence>